<accession>A0ABR3MKR9</accession>
<dbReference type="EMBL" id="JAYMGO010000011">
    <property type="protein sequence ID" value="KAL1265109.1"/>
    <property type="molecule type" value="Genomic_DNA"/>
</dbReference>
<gene>
    <name evidence="1" type="ORF">QQF64_003136</name>
</gene>
<evidence type="ECO:0000313" key="2">
    <source>
        <dbReference type="Proteomes" id="UP001558613"/>
    </source>
</evidence>
<reference evidence="1 2" key="1">
    <citation type="submission" date="2023-09" db="EMBL/GenBank/DDBJ databases">
        <authorList>
            <person name="Wang M."/>
        </authorList>
    </citation>
    <scope>NUCLEOTIDE SEQUENCE [LARGE SCALE GENOMIC DNA]</scope>
    <source>
        <strain evidence="1">GT-2023</strain>
        <tissue evidence="1">Liver</tissue>
    </source>
</reference>
<name>A0ABR3MKR9_9TELE</name>
<dbReference type="Proteomes" id="UP001558613">
    <property type="component" value="Unassembled WGS sequence"/>
</dbReference>
<comment type="caution">
    <text evidence="1">The sequence shown here is derived from an EMBL/GenBank/DDBJ whole genome shotgun (WGS) entry which is preliminary data.</text>
</comment>
<evidence type="ECO:0000313" key="1">
    <source>
        <dbReference type="EMBL" id="KAL1265109.1"/>
    </source>
</evidence>
<protein>
    <submittedName>
        <fullName evidence="1">Uncharacterized protein</fullName>
    </submittedName>
</protein>
<sequence>MREGERLCASITHWQRRQQLRYGLGARIRRISLSPSHSLTHSPLALSRSLSPLSVSLSSKPVLKSLPDFSSCATSWMAEWKASRAAPTLVSVFSA</sequence>
<proteinExistence type="predicted"/>
<organism evidence="1 2">
    <name type="scientific">Cirrhinus molitorella</name>
    <name type="common">mud carp</name>
    <dbReference type="NCBI Taxonomy" id="172907"/>
    <lineage>
        <taxon>Eukaryota</taxon>
        <taxon>Metazoa</taxon>
        <taxon>Chordata</taxon>
        <taxon>Craniata</taxon>
        <taxon>Vertebrata</taxon>
        <taxon>Euteleostomi</taxon>
        <taxon>Actinopterygii</taxon>
        <taxon>Neopterygii</taxon>
        <taxon>Teleostei</taxon>
        <taxon>Ostariophysi</taxon>
        <taxon>Cypriniformes</taxon>
        <taxon>Cyprinidae</taxon>
        <taxon>Labeoninae</taxon>
        <taxon>Labeonini</taxon>
        <taxon>Cirrhinus</taxon>
    </lineage>
</organism>
<keyword evidence="2" id="KW-1185">Reference proteome</keyword>